<gene>
    <name evidence="3" type="ORF">VZD24_13175</name>
    <name evidence="2" type="ORF">VZD85_13590</name>
</gene>
<evidence type="ECO:0000259" key="1">
    <source>
        <dbReference type="Pfam" id="PF00144"/>
    </source>
</evidence>
<keyword evidence="2" id="KW-0378">Hydrolase</keyword>
<dbReference type="EMBL" id="JAZBJM010000012">
    <property type="protein sequence ID" value="MEM0519390.1"/>
    <property type="molecule type" value="Genomic_DNA"/>
</dbReference>
<dbReference type="PANTHER" id="PTHR46825:SF15">
    <property type="entry name" value="BETA-LACTAMASE-RELATED DOMAIN-CONTAINING PROTEIN"/>
    <property type="match status" value="1"/>
</dbReference>
<dbReference type="Proteomes" id="UP001390963">
    <property type="component" value="Unassembled WGS sequence"/>
</dbReference>
<reference evidence="2 5" key="1">
    <citation type="submission" date="2024-01" db="EMBL/GenBank/DDBJ databases">
        <title>Aequorivita flavus sp. nov., isolated from deep-sea sediment.</title>
        <authorList>
            <person name="Chen X."/>
        </authorList>
    </citation>
    <scope>NUCLEOTIDE SEQUENCE</scope>
    <source>
        <strain evidence="2">MCCC 1A16923</strain>
        <strain evidence="3 5">MCCC 1A16935</strain>
    </source>
</reference>
<dbReference type="PROSITE" id="PS51257">
    <property type="entry name" value="PROKAR_LIPOPROTEIN"/>
    <property type="match status" value="1"/>
</dbReference>
<dbReference type="InterPro" id="IPR012338">
    <property type="entry name" value="Beta-lactam/transpept-like"/>
</dbReference>
<dbReference type="Gene3D" id="3.40.710.10">
    <property type="entry name" value="DD-peptidase/beta-lactamase superfamily"/>
    <property type="match status" value="1"/>
</dbReference>
<proteinExistence type="predicted"/>
<organism evidence="2 4">
    <name type="scientific">Aequorivita flava</name>
    <dbReference type="NCBI Taxonomy" id="3114371"/>
    <lineage>
        <taxon>Bacteria</taxon>
        <taxon>Pseudomonadati</taxon>
        <taxon>Bacteroidota</taxon>
        <taxon>Flavobacteriia</taxon>
        <taxon>Flavobacteriales</taxon>
        <taxon>Flavobacteriaceae</taxon>
        <taxon>Aequorivita</taxon>
    </lineage>
</organism>
<comment type="caution">
    <text evidence="2">The sequence shown here is derived from an EMBL/GenBank/DDBJ whole genome shotgun (WGS) entry which is preliminary data.</text>
</comment>
<feature type="domain" description="Beta-lactamase-related" evidence="1">
    <location>
        <begin position="88"/>
        <end position="371"/>
    </location>
</feature>
<dbReference type="Pfam" id="PF00144">
    <property type="entry name" value="Beta-lactamase"/>
    <property type="match status" value="1"/>
</dbReference>
<keyword evidence="5" id="KW-1185">Reference proteome</keyword>
<evidence type="ECO:0000313" key="3">
    <source>
        <dbReference type="EMBL" id="MEM0574471.1"/>
    </source>
</evidence>
<name>A0AB35YU89_9FLAO</name>
<evidence type="ECO:0000313" key="4">
    <source>
        <dbReference type="Proteomes" id="UP001388259"/>
    </source>
</evidence>
<sequence>MKEINRSIRPHFLILFMLFAFSCKTGIHSTFQNTSKFQEEHPNFSSKFENQVKDIYKEKELYGDFIFAVVDENGLAYSFALNRDILNGKVSSLDNNSPIYIASSTKAFTGTLLKILEQKKILDLNKSLNDYLPQLDYSDSIDTKKITIKSLLNHTHGTFSTSMTWKTAFLGYSGKNEELINDLNTDFLYDPSGKFRYSNVGPIIAAMVVENVVGKTWKTEMKDYIFRPLKMENTSANVSDYNLKNIRPSLTISEERGIIEKGFYKKDITMHAAGGIISTINDLSKWLSVNIREDNILLNKNSWSELHTSTTPQDKEYFNYNRTGYSLGWDIAEYQKEKILTRFGNLAGISFHMSFMPNKKIGIIAFSNDNRAYLLPHLMADYAYNIINGLSADSIFKSEKPKFEKGFERENEISYPKDSQLLTESKVADKILGTYQNTENWPAISIDNKDNHYILKWGILDGNIYKKEEGSYFSNLGVLTRDFEIKNDSLVSGSLIFKKSEE</sequence>
<accession>A0AB35YU89</accession>
<dbReference type="InterPro" id="IPR001466">
    <property type="entry name" value="Beta-lactam-related"/>
</dbReference>
<evidence type="ECO:0000313" key="2">
    <source>
        <dbReference type="EMBL" id="MEM0519390.1"/>
    </source>
</evidence>
<dbReference type="EC" id="3.1.1.103" evidence="2"/>
<dbReference type="InterPro" id="IPR050491">
    <property type="entry name" value="AmpC-like"/>
</dbReference>
<dbReference type="PANTHER" id="PTHR46825">
    <property type="entry name" value="D-ALANYL-D-ALANINE-CARBOXYPEPTIDASE/ENDOPEPTIDASE AMPH"/>
    <property type="match status" value="1"/>
</dbReference>
<protein>
    <submittedName>
        <fullName evidence="2">Serine hydrolase domain-containing protein</fullName>
        <ecNumber evidence="2">3.1.1.103</ecNumber>
    </submittedName>
</protein>
<dbReference type="AlphaFoldDB" id="A0AB35YU89"/>
<dbReference type="SUPFAM" id="SSF56601">
    <property type="entry name" value="beta-lactamase/transpeptidase-like"/>
    <property type="match status" value="1"/>
</dbReference>
<dbReference type="Proteomes" id="UP001388259">
    <property type="component" value="Unassembled WGS sequence"/>
</dbReference>
<dbReference type="RefSeq" id="WP_342687884.1">
    <property type="nucleotide sequence ID" value="NZ_JAZBJM010000012.1"/>
</dbReference>
<dbReference type="GO" id="GO:0016787">
    <property type="term" value="F:hydrolase activity"/>
    <property type="evidence" value="ECO:0007669"/>
    <property type="project" value="UniProtKB-KW"/>
</dbReference>
<dbReference type="EMBL" id="JBANCF010000013">
    <property type="protein sequence ID" value="MEM0574471.1"/>
    <property type="molecule type" value="Genomic_DNA"/>
</dbReference>
<evidence type="ECO:0000313" key="5">
    <source>
        <dbReference type="Proteomes" id="UP001390963"/>
    </source>
</evidence>